<dbReference type="EMBL" id="BMIP01000003">
    <property type="protein sequence ID" value="GGD69630.1"/>
    <property type="molecule type" value="Genomic_DNA"/>
</dbReference>
<accession>A0A916YZT0</accession>
<name>A0A916YZT0_9SPHN</name>
<keyword evidence="2" id="KW-1185">Reference proteome</keyword>
<evidence type="ECO:0000313" key="1">
    <source>
        <dbReference type="EMBL" id="GGD69630.1"/>
    </source>
</evidence>
<sequence length="60" mass="6171">MNFEPATRLIAKAASPAMVSVIATVTMLTLSVYAISGEISGFSPVCSPRIAAPITAYVLA</sequence>
<dbReference type="AlphaFoldDB" id="A0A916YZT0"/>
<comment type="caution">
    <text evidence="1">The sequence shown here is derived from an EMBL/GenBank/DDBJ whole genome shotgun (WGS) entry which is preliminary data.</text>
</comment>
<protein>
    <submittedName>
        <fullName evidence="1">Uncharacterized protein</fullName>
    </submittedName>
</protein>
<evidence type="ECO:0000313" key="2">
    <source>
        <dbReference type="Proteomes" id="UP000612349"/>
    </source>
</evidence>
<proteinExistence type="predicted"/>
<gene>
    <name evidence="1" type="ORF">GCM10010990_18930</name>
</gene>
<reference evidence="1" key="1">
    <citation type="journal article" date="2014" name="Int. J. Syst. Evol. Microbiol.">
        <title>Complete genome sequence of Corynebacterium casei LMG S-19264T (=DSM 44701T), isolated from a smear-ripened cheese.</title>
        <authorList>
            <consortium name="US DOE Joint Genome Institute (JGI-PGF)"/>
            <person name="Walter F."/>
            <person name="Albersmeier A."/>
            <person name="Kalinowski J."/>
            <person name="Ruckert C."/>
        </authorList>
    </citation>
    <scope>NUCLEOTIDE SEQUENCE</scope>
    <source>
        <strain evidence="1">CGMCC 1.15360</strain>
    </source>
</reference>
<organism evidence="1 2">
    <name type="scientific">Croceicoccus mobilis</name>
    <dbReference type="NCBI Taxonomy" id="1703339"/>
    <lineage>
        <taxon>Bacteria</taxon>
        <taxon>Pseudomonadati</taxon>
        <taxon>Pseudomonadota</taxon>
        <taxon>Alphaproteobacteria</taxon>
        <taxon>Sphingomonadales</taxon>
        <taxon>Erythrobacteraceae</taxon>
        <taxon>Croceicoccus</taxon>
    </lineage>
</organism>
<dbReference type="RefSeq" id="WP_156521942.1">
    <property type="nucleotide sequence ID" value="NZ_BMIP01000003.1"/>
</dbReference>
<reference evidence="1" key="2">
    <citation type="submission" date="2020-09" db="EMBL/GenBank/DDBJ databases">
        <authorList>
            <person name="Sun Q."/>
            <person name="Zhou Y."/>
        </authorList>
    </citation>
    <scope>NUCLEOTIDE SEQUENCE</scope>
    <source>
        <strain evidence="1">CGMCC 1.15360</strain>
    </source>
</reference>
<dbReference type="Proteomes" id="UP000612349">
    <property type="component" value="Unassembled WGS sequence"/>
</dbReference>